<reference evidence="1 2" key="1">
    <citation type="submission" date="2024-09" db="EMBL/GenBank/DDBJ databases">
        <title>Rethinking Asexuality: The Enigmatic Case of Functional Sexual Genes in Lepraria (Stereocaulaceae).</title>
        <authorList>
            <person name="Doellman M."/>
            <person name="Sun Y."/>
            <person name="Barcenas-Pena A."/>
            <person name="Lumbsch H.T."/>
            <person name="Grewe F."/>
        </authorList>
    </citation>
    <scope>NUCLEOTIDE SEQUENCE [LARGE SCALE GENOMIC DNA]</scope>
    <source>
        <strain evidence="1 2">Grewe 0041</strain>
    </source>
</reference>
<comment type="caution">
    <text evidence="1">The sequence shown here is derived from an EMBL/GenBank/DDBJ whole genome shotgun (WGS) entry which is preliminary data.</text>
</comment>
<proteinExistence type="predicted"/>
<sequence length="111" mass="12330">MSTAPFSFGFQNKDIDEAAGEVDRDVPMDYIQPDVQPNVQGIPTATDSEPTWHTIHAMVRSLLVNTIPPQPRLLALTVSFLLLTLPAIPSSRHYHLEFRTLQFESQAVTAA</sequence>
<evidence type="ECO:0000313" key="2">
    <source>
        <dbReference type="Proteomes" id="UP001590951"/>
    </source>
</evidence>
<protein>
    <submittedName>
        <fullName evidence="1">Uncharacterized protein</fullName>
    </submittedName>
</protein>
<keyword evidence="2" id="KW-1185">Reference proteome</keyword>
<dbReference type="EMBL" id="JBHFEH010000002">
    <property type="protein sequence ID" value="KAL2058635.1"/>
    <property type="molecule type" value="Genomic_DNA"/>
</dbReference>
<accession>A0ABR4BLP9</accession>
<gene>
    <name evidence="1" type="ORF">ABVK25_001363</name>
</gene>
<evidence type="ECO:0000313" key="1">
    <source>
        <dbReference type="EMBL" id="KAL2058635.1"/>
    </source>
</evidence>
<dbReference type="Proteomes" id="UP001590951">
    <property type="component" value="Unassembled WGS sequence"/>
</dbReference>
<name>A0ABR4BLP9_9LECA</name>
<organism evidence="1 2">
    <name type="scientific">Lepraria finkii</name>
    <dbReference type="NCBI Taxonomy" id="1340010"/>
    <lineage>
        <taxon>Eukaryota</taxon>
        <taxon>Fungi</taxon>
        <taxon>Dikarya</taxon>
        <taxon>Ascomycota</taxon>
        <taxon>Pezizomycotina</taxon>
        <taxon>Lecanoromycetes</taxon>
        <taxon>OSLEUM clade</taxon>
        <taxon>Lecanoromycetidae</taxon>
        <taxon>Lecanorales</taxon>
        <taxon>Lecanorineae</taxon>
        <taxon>Stereocaulaceae</taxon>
        <taxon>Lepraria</taxon>
    </lineage>
</organism>